<evidence type="ECO:0000313" key="3">
    <source>
        <dbReference type="Proteomes" id="UP000515838"/>
    </source>
</evidence>
<keyword evidence="1" id="KW-1133">Transmembrane helix</keyword>
<accession>A0A7G9TFD0</accession>
<gene>
    <name evidence="2" type="ORF">IAE60_05140</name>
</gene>
<keyword evidence="1" id="KW-0812">Transmembrane</keyword>
<dbReference type="EMBL" id="CP060731">
    <property type="protein sequence ID" value="QNN78805.1"/>
    <property type="molecule type" value="Genomic_DNA"/>
</dbReference>
<evidence type="ECO:0000313" key="2">
    <source>
        <dbReference type="EMBL" id="QNN78805.1"/>
    </source>
</evidence>
<name>A0A7G9TFD0_PSEMX</name>
<evidence type="ECO:0000256" key="1">
    <source>
        <dbReference type="SAM" id="Phobius"/>
    </source>
</evidence>
<dbReference type="RefSeq" id="WP_187574113.1">
    <property type="nucleotide sequence ID" value="NZ_CP060731.1"/>
</dbReference>
<protein>
    <submittedName>
        <fullName evidence="2">Uncharacterized protein</fullName>
    </submittedName>
</protein>
<keyword evidence="1" id="KW-0472">Membrane</keyword>
<proteinExistence type="predicted"/>
<feature type="transmembrane region" description="Helical" evidence="1">
    <location>
        <begin position="206"/>
        <end position="225"/>
    </location>
</feature>
<reference evidence="2 3" key="1">
    <citation type="submission" date="2020-08" db="EMBL/GenBank/DDBJ databases">
        <title>Streptomycin Non-resistant strain, P. mexicana.</title>
        <authorList>
            <person name="Ganesh-Kumar S."/>
            <person name="Zhe T."/>
            <person name="Yu Z."/>
            <person name="Min Y."/>
        </authorList>
    </citation>
    <scope>NUCLEOTIDE SEQUENCE [LARGE SCALE GENOMIC DNA]</scope>
    <source>
        <strain evidence="2 3">GTZY2</strain>
    </source>
</reference>
<organism evidence="2 3">
    <name type="scientific">Pseudoxanthomonas mexicana</name>
    <dbReference type="NCBI Taxonomy" id="128785"/>
    <lineage>
        <taxon>Bacteria</taxon>
        <taxon>Pseudomonadati</taxon>
        <taxon>Pseudomonadota</taxon>
        <taxon>Gammaproteobacteria</taxon>
        <taxon>Lysobacterales</taxon>
        <taxon>Lysobacteraceae</taxon>
        <taxon>Pseudoxanthomonas</taxon>
    </lineage>
</organism>
<dbReference type="GeneID" id="81470341"/>
<dbReference type="AlphaFoldDB" id="A0A7G9TFD0"/>
<sequence length="328" mass="33729">MMAPQDTVGSPPAALAAFLRGCERRGAVFAELQCGDPDRGDVALAAALRAFRGNAAALPMADWPVRFWSLLSAAPPLRTAAPDARWPGALSALAAAAPLDRAALLLRLAGGLQEADAADALGLDGAAYRDALARACPRDALGHPDAAAWRAVAEAIQTQLRELSPDRLAKLARLREDALAGTRVPAVAPAKAPETRTVDARRRWPWILLAGILLLAAAGAALWWWQGQAPPPASTPTGAPAAEEGVSALPPDPVITSAPLPAAEAPALRADNLIPAETHGDFALLADADDEAHAREADFLAWYVAGAGAMSSTAVPNPDAGAATDAAR</sequence>
<dbReference type="Proteomes" id="UP000515838">
    <property type="component" value="Chromosome"/>
</dbReference>